<dbReference type="Pfam" id="PF02482">
    <property type="entry name" value="Ribosomal_S30AE"/>
    <property type="match status" value="1"/>
</dbReference>
<evidence type="ECO:0000313" key="4">
    <source>
        <dbReference type="EMBL" id="TXC86036.1"/>
    </source>
</evidence>
<evidence type="ECO:0000313" key="5">
    <source>
        <dbReference type="Proteomes" id="UP000321363"/>
    </source>
</evidence>
<dbReference type="InterPro" id="IPR038416">
    <property type="entry name" value="Ribosom_S30AE_C_sf"/>
</dbReference>
<feature type="domain" description="Sigma 54 modulation/S30EA ribosomal protein C-terminal" evidence="3">
    <location>
        <begin position="124"/>
        <end position="177"/>
    </location>
</feature>
<dbReference type="GO" id="GO:0022627">
    <property type="term" value="C:cytosolic small ribosomal subunit"/>
    <property type="evidence" value="ECO:0007669"/>
    <property type="project" value="TreeGrafter"/>
</dbReference>
<dbReference type="PANTHER" id="PTHR33231:SF1">
    <property type="entry name" value="30S RIBOSOMAL PROTEIN"/>
    <property type="match status" value="1"/>
</dbReference>
<dbReference type="PANTHER" id="PTHR33231">
    <property type="entry name" value="30S RIBOSOMAL PROTEIN"/>
    <property type="match status" value="1"/>
</dbReference>
<dbReference type="HAMAP" id="MF_00839">
    <property type="entry name" value="HPF"/>
    <property type="match status" value="1"/>
</dbReference>
<gene>
    <name evidence="4" type="primary">raiA</name>
    <name evidence="2" type="synonym">hpf</name>
    <name evidence="4" type="ORF">FS935_18470</name>
</gene>
<dbReference type="AlphaFoldDB" id="A0A5C6VNB0"/>
<dbReference type="Gene3D" id="3.30.160.100">
    <property type="entry name" value="Ribosome hibernation promotion factor-like"/>
    <property type="match status" value="1"/>
</dbReference>
<comment type="caution">
    <text evidence="4">The sequence shown here is derived from an EMBL/GenBank/DDBJ whole genome shotgun (WGS) entry which is preliminary data.</text>
</comment>
<dbReference type="InterPro" id="IPR003489">
    <property type="entry name" value="RHF/RaiA"/>
</dbReference>
<dbReference type="Proteomes" id="UP000321363">
    <property type="component" value="Unassembled WGS sequence"/>
</dbReference>
<sequence>MNLIIHSKHLQITDALKDYINQKIGLAIEHYFTETSSFHVHINLSVFKNNHCIEVTVPIGDITIRAEEQTADMYKSIDLVEEKLKRQFRKYKTRLNRKARKEKMLVPANQPIDFDEQPVDETVEEIVRLKQFQLKPMSAEEAILQMNLLDHQFFVFQNAENDLMSVVYKRKNGQYGLIASDIVENGNKAI</sequence>
<protein>
    <recommendedName>
        <fullName evidence="2">Ribosome hibernation promoting factor</fullName>
        <shortName evidence="2">HPF</shortName>
    </recommendedName>
</protein>
<dbReference type="EMBL" id="VOQF01000013">
    <property type="protein sequence ID" value="TXC86036.1"/>
    <property type="molecule type" value="Genomic_DNA"/>
</dbReference>
<evidence type="ECO:0000259" key="3">
    <source>
        <dbReference type="Pfam" id="PF16321"/>
    </source>
</evidence>
<organism evidence="4 5">
    <name type="scientific">Metabacillus litoralis</name>
    <dbReference type="NCBI Taxonomy" id="152268"/>
    <lineage>
        <taxon>Bacteria</taxon>
        <taxon>Bacillati</taxon>
        <taxon>Bacillota</taxon>
        <taxon>Bacilli</taxon>
        <taxon>Bacillales</taxon>
        <taxon>Bacillaceae</taxon>
        <taxon>Metabacillus</taxon>
    </lineage>
</organism>
<dbReference type="NCBIfam" id="TIGR00741">
    <property type="entry name" value="yfiA"/>
    <property type="match status" value="1"/>
</dbReference>
<comment type="similarity">
    <text evidence="2">Belongs to the HPF/YfiA ribosome-associated protein family. Long HPF subfamily.</text>
</comment>
<evidence type="ECO:0000256" key="1">
    <source>
        <dbReference type="ARBA" id="ARBA00022845"/>
    </source>
</evidence>
<comment type="subunit">
    <text evidence="2">Interacts with 100S ribosomes.</text>
</comment>
<dbReference type="Pfam" id="PF16321">
    <property type="entry name" value="Ribosom_S30AE_C"/>
    <property type="match status" value="1"/>
</dbReference>
<dbReference type="GO" id="GO:0043024">
    <property type="term" value="F:ribosomal small subunit binding"/>
    <property type="evidence" value="ECO:0007669"/>
    <property type="project" value="TreeGrafter"/>
</dbReference>
<keyword evidence="2" id="KW-0963">Cytoplasm</keyword>
<dbReference type="InterPro" id="IPR034694">
    <property type="entry name" value="HPF_long/plastid"/>
</dbReference>
<accession>A0A5C6VNB0</accession>
<keyword evidence="5" id="KW-1185">Reference proteome</keyword>
<dbReference type="SUPFAM" id="SSF69754">
    <property type="entry name" value="Ribosome binding protein Y (YfiA homologue)"/>
    <property type="match status" value="1"/>
</dbReference>
<dbReference type="RefSeq" id="WP_146950127.1">
    <property type="nucleotide sequence ID" value="NZ_VOQF01000013.1"/>
</dbReference>
<evidence type="ECO:0000256" key="2">
    <source>
        <dbReference type="HAMAP-Rule" id="MF_00839"/>
    </source>
</evidence>
<dbReference type="OrthoDB" id="9794975at2"/>
<dbReference type="InterPro" id="IPR032528">
    <property type="entry name" value="Ribosom_S30AE_C"/>
</dbReference>
<dbReference type="InterPro" id="IPR050574">
    <property type="entry name" value="HPF/YfiA_ribosome-assoc"/>
</dbReference>
<comment type="function">
    <text evidence="2">Required for dimerization of active 70S ribosomes into 100S ribosomes in stationary phase; 100S ribosomes are translationally inactive and sometimes present during exponential growth.</text>
</comment>
<proteinExistence type="inferred from homology"/>
<dbReference type="CDD" id="cd00552">
    <property type="entry name" value="RaiA"/>
    <property type="match status" value="1"/>
</dbReference>
<reference evidence="4 5" key="1">
    <citation type="journal article" date="2005" name="Int. J. Syst. Evol. Microbiol.">
        <title>Bacillus litoralis sp. nov., isolated from a tidal flat of the Yellow Sea in Korea.</title>
        <authorList>
            <person name="Yoon J.H."/>
            <person name="Oh T.K."/>
        </authorList>
    </citation>
    <scope>NUCLEOTIDE SEQUENCE [LARGE SCALE GENOMIC DNA]</scope>
    <source>
        <strain evidence="4 5">SW-211</strain>
    </source>
</reference>
<dbReference type="Gene3D" id="3.30.505.50">
    <property type="entry name" value="Sigma 54 modulation/S30EA ribosomal protein, C-terminal domain"/>
    <property type="match status" value="1"/>
</dbReference>
<dbReference type="InterPro" id="IPR036567">
    <property type="entry name" value="RHF-like"/>
</dbReference>
<dbReference type="GO" id="GO:0045900">
    <property type="term" value="P:negative regulation of translational elongation"/>
    <property type="evidence" value="ECO:0007669"/>
    <property type="project" value="TreeGrafter"/>
</dbReference>
<name>A0A5C6VNB0_9BACI</name>
<comment type="subcellular location">
    <subcellularLocation>
        <location evidence="2">Cytoplasm</location>
    </subcellularLocation>
</comment>
<keyword evidence="1 2" id="KW-0810">Translation regulation</keyword>